<name>A0A0K1LPM2_9CAUD</name>
<evidence type="ECO:0000259" key="1">
    <source>
        <dbReference type="Pfam" id="PF07484"/>
    </source>
</evidence>
<dbReference type="Proteomes" id="UP000203408">
    <property type="component" value="Segment"/>
</dbReference>
<dbReference type="InterPro" id="IPR037053">
    <property type="entry name" value="Phage_tail_collar_dom_sf"/>
</dbReference>
<dbReference type="Pfam" id="PF07484">
    <property type="entry name" value="Collar"/>
    <property type="match status" value="1"/>
</dbReference>
<organism evidence="2 3">
    <name type="scientific">Klebsiella phage Matisse</name>
    <dbReference type="NCBI Taxonomy" id="1675607"/>
    <lineage>
        <taxon>Viruses</taxon>
        <taxon>Duplodnaviria</taxon>
        <taxon>Heunggongvirae</taxon>
        <taxon>Uroviricota</taxon>
        <taxon>Caudoviricetes</taxon>
        <taxon>Pantevenvirales</taxon>
        <taxon>Straboviridae</taxon>
        <taxon>Slopekvirus</taxon>
        <taxon>Slopekvirus matisse</taxon>
    </lineage>
</organism>
<dbReference type="RefSeq" id="YP_009194451.1">
    <property type="nucleotide sequence ID" value="NC_028750.1"/>
</dbReference>
<protein>
    <submittedName>
        <fullName evidence="2">Short tail fiber protein</fullName>
    </submittedName>
</protein>
<evidence type="ECO:0000313" key="2">
    <source>
        <dbReference type="EMBL" id="AKU44511.1"/>
    </source>
</evidence>
<feature type="domain" description="Phage tail collar" evidence="1">
    <location>
        <begin position="315"/>
        <end position="368"/>
    </location>
</feature>
<dbReference type="SUPFAM" id="SSF88874">
    <property type="entry name" value="Receptor-binding domain of short tail fibre protein gp12"/>
    <property type="match status" value="1"/>
</dbReference>
<dbReference type="Gene3D" id="3.90.1340.10">
    <property type="entry name" value="Phage tail collar domain"/>
    <property type="match status" value="1"/>
</dbReference>
<dbReference type="EMBL" id="KT001918">
    <property type="protein sequence ID" value="AKU44511.1"/>
    <property type="molecule type" value="Genomic_DNA"/>
</dbReference>
<keyword evidence="3" id="KW-1185">Reference proteome</keyword>
<dbReference type="GeneID" id="26613390"/>
<reference evidence="2 3" key="1">
    <citation type="journal article" date="2015" name="Genome Announc.">
        <title>Complete Genome Sequence of Carbapenemase-Producing Klebsiella pneumoniae Myophage Matisse.</title>
        <authorList>
            <person name="Provasek V.E."/>
            <person name="Lessor L.E."/>
            <person name="Cahill J.L."/>
            <person name="Rasche E.S."/>
            <person name="Kuty Everett G.F."/>
        </authorList>
    </citation>
    <scope>NUCLEOTIDE SEQUENCE [LARGE SCALE GENOMIC DNA]</scope>
</reference>
<dbReference type="InterPro" id="IPR011083">
    <property type="entry name" value="Phage_tail_collar_dom"/>
</dbReference>
<evidence type="ECO:0000313" key="3">
    <source>
        <dbReference type="Proteomes" id="UP000203408"/>
    </source>
</evidence>
<sequence length="461" mass="49856">MSNNTINHVSDKSIYVTFDPTGTDWPDTITNVQDALEKIGSWARTDTGLPIATTSVRGIAQIATEADIDAGTDNNKIVTPKLLAYRMQNPKASQTVWGYTKYSTDAESTTVTNDASSITPRSLNYVFNNRKGTESVWGSSKIATTAQAVAGTDNTVTMTPLKVKQAIASLVPVQSSATESSQGLVQLATVAQVQAGTIREGYAISPYTFIRLTATESNLGVIRIASQAEANAGTDDTKAITAKKLINTRATGSQFGVVKLATTVGYVANTALSSNAAVLPSDRNAVINGSLYENSAIYNNKYQTWTDLDWHFPVGAIVMTGFQTDHGSLYICDGRSLNKNNYPLLFERIGYTFGGGGDWFNLPDCRGVAVRGHDRGRGLNPNRGYGTYEGDMLGWHEHPLQLIYQNGGNIPKWQAVYELKSAEKNDQSARVFDASITKATGVGGEETRMKNIALNYVIRTQ</sequence>
<gene>
    <name evidence="2" type="ORF">CPT_Matisse207</name>
</gene>
<dbReference type="SUPFAM" id="SSF69349">
    <property type="entry name" value="Phage fibre proteins"/>
    <property type="match status" value="1"/>
</dbReference>
<dbReference type="KEGG" id="vg:26613390"/>
<proteinExistence type="predicted"/>
<accession>A0A0K1LPM2</accession>